<keyword evidence="1" id="KW-0862">Zinc</keyword>
<dbReference type="RefSeq" id="XP_019089652.1">
    <property type="nucleotide sequence ID" value="XM_019234107.1"/>
</dbReference>
<gene>
    <name evidence="5" type="primary">LOC104730096</name>
</gene>
<keyword evidence="1" id="KW-0479">Metal-binding</keyword>
<proteinExistence type="predicted"/>
<feature type="region of interest" description="Disordered" evidence="2">
    <location>
        <begin position="40"/>
        <end position="249"/>
    </location>
</feature>
<evidence type="ECO:0000256" key="2">
    <source>
        <dbReference type="SAM" id="MobiDB-lite"/>
    </source>
</evidence>
<protein>
    <submittedName>
        <fullName evidence="5">Formin-like protein 5 isoform X5</fullName>
    </submittedName>
</protein>
<keyword evidence="4" id="KW-1185">Reference proteome</keyword>
<evidence type="ECO:0000256" key="1">
    <source>
        <dbReference type="PROSITE-ProRule" id="PRU00047"/>
    </source>
</evidence>
<accession>A0ABM1QSB4</accession>
<feature type="compositionally biased region" description="Pro residues" evidence="2">
    <location>
        <begin position="213"/>
        <end position="223"/>
    </location>
</feature>
<feature type="compositionally biased region" description="Low complexity" evidence="2">
    <location>
        <begin position="141"/>
        <end position="154"/>
    </location>
</feature>
<evidence type="ECO:0000259" key="3">
    <source>
        <dbReference type="PROSITE" id="PS50158"/>
    </source>
</evidence>
<reference evidence="4" key="1">
    <citation type="journal article" date="2014" name="Nat. Commun.">
        <title>The emerging biofuel crop Camelina sativa retains a highly undifferentiated hexaploid genome structure.</title>
        <authorList>
            <person name="Kagale S."/>
            <person name="Koh C."/>
            <person name="Nixon J."/>
            <person name="Bollina V."/>
            <person name="Clarke W.E."/>
            <person name="Tuteja R."/>
            <person name="Spillane C."/>
            <person name="Robinson S.J."/>
            <person name="Links M.G."/>
            <person name="Clarke C."/>
            <person name="Higgins E.E."/>
            <person name="Huebert T."/>
            <person name="Sharpe A.G."/>
            <person name="Parkin I.A."/>
        </authorList>
    </citation>
    <scope>NUCLEOTIDE SEQUENCE [LARGE SCALE GENOMIC DNA]</scope>
    <source>
        <strain evidence="4">cv. DH55</strain>
    </source>
</reference>
<dbReference type="Gene3D" id="4.10.60.10">
    <property type="entry name" value="Zinc finger, CCHC-type"/>
    <property type="match status" value="1"/>
</dbReference>
<evidence type="ECO:0000313" key="4">
    <source>
        <dbReference type="Proteomes" id="UP000694864"/>
    </source>
</evidence>
<feature type="compositionally biased region" description="Pro residues" evidence="2">
    <location>
        <begin position="237"/>
        <end position="249"/>
    </location>
</feature>
<dbReference type="InterPro" id="IPR001878">
    <property type="entry name" value="Znf_CCHC"/>
</dbReference>
<dbReference type="PROSITE" id="PS50158">
    <property type="entry name" value="ZF_CCHC"/>
    <property type="match status" value="1"/>
</dbReference>
<organism evidence="4 5">
    <name type="scientific">Camelina sativa</name>
    <name type="common">False flax</name>
    <name type="synonym">Myagrum sativum</name>
    <dbReference type="NCBI Taxonomy" id="90675"/>
    <lineage>
        <taxon>Eukaryota</taxon>
        <taxon>Viridiplantae</taxon>
        <taxon>Streptophyta</taxon>
        <taxon>Embryophyta</taxon>
        <taxon>Tracheophyta</taxon>
        <taxon>Spermatophyta</taxon>
        <taxon>Magnoliopsida</taxon>
        <taxon>eudicotyledons</taxon>
        <taxon>Gunneridae</taxon>
        <taxon>Pentapetalae</taxon>
        <taxon>rosids</taxon>
        <taxon>malvids</taxon>
        <taxon>Brassicales</taxon>
        <taxon>Brassicaceae</taxon>
        <taxon>Camelineae</taxon>
        <taxon>Camelina</taxon>
    </lineage>
</organism>
<feature type="compositionally biased region" description="Pro residues" evidence="2">
    <location>
        <begin position="59"/>
        <end position="74"/>
    </location>
</feature>
<dbReference type="InterPro" id="IPR036875">
    <property type="entry name" value="Znf_CCHC_sf"/>
</dbReference>
<evidence type="ECO:0000313" key="5">
    <source>
        <dbReference type="RefSeq" id="XP_019089652.1"/>
    </source>
</evidence>
<reference evidence="5" key="2">
    <citation type="submission" date="2025-08" db="UniProtKB">
        <authorList>
            <consortium name="RefSeq"/>
        </authorList>
    </citation>
    <scope>IDENTIFICATION</scope>
    <source>
        <tissue evidence="5">Leaf</tissue>
    </source>
</reference>
<dbReference type="Proteomes" id="UP000694864">
    <property type="component" value="Chromosome 12"/>
</dbReference>
<keyword evidence="1" id="KW-0863">Zinc-finger</keyword>
<dbReference type="SUPFAM" id="SSF57756">
    <property type="entry name" value="Retrovirus zinc finger-like domains"/>
    <property type="match status" value="1"/>
</dbReference>
<feature type="compositionally biased region" description="Polar residues" evidence="2">
    <location>
        <begin position="95"/>
        <end position="108"/>
    </location>
</feature>
<feature type="domain" description="CCHC-type" evidence="3">
    <location>
        <begin position="27"/>
        <end position="42"/>
    </location>
</feature>
<name>A0ABM1QSB4_CAMSA</name>
<dbReference type="GeneID" id="104730096"/>
<sequence>MGDDLSKNGCVYCWTYEHRTKDCVVLKCLTCNRRGHFARSCPYRSNKSMHDKRVLPKSRSPPPPSRRNRSPPPPHRYRSRSHSPPAARTTHVSKHVSNSNSLTPQQHLDLNPAHPSSMPPPPVRDLRPISSAAHPHPYPQTPQQHLDLNPAHPSSMPPPPVRDLRPISSAAHPHPYPQTPQQQLDLNPAHPSSMPPPSVRDLRPISSAAHPSSMPPPPPPPPVRDLRPISSAAHPSSMPPPPPPPPVIPPNEIRERLLYKYPLIQQGLQTADRRVEAESCLTLLVSFVQTCCMSPQQLSKELLYSCLESMQVFRQKNLFQEWMEEIWNSAEQKRARQARVVDLQRHMIDLHHQMMVLRDQYNLCEAEIGELIKGQTPLSLDDVLN</sequence>